<name>A0A2P4QIV1_RHIID</name>
<evidence type="ECO:0000313" key="2">
    <source>
        <dbReference type="EMBL" id="POG77569.1"/>
    </source>
</evidence>
<organism evidence="2 3">
    <name type="scientific">Rhizophagus irregularis (strain DAOM 181602 / DAOM 197198 / MUCL 43194)</name>
    <name type="common">Arbuscular mycorrhizal fungus</name>
    <name type="synonym">Glomus intraradices</name>
    <dbReference type="NCBI Taxonomy" id="747089"/>
    <lineage>
        <taxon>Eukaryota</taxon>
        <taxon>Fungi</taxon>
        <taxon>Fungi incertae sedis</taxon>
        <taxon>Mucoromycota</taxon>
        <taxon>Glomeromycotina</taxon>
        <taxon>Glomeromycetes</taxon>
        <taxon>Glomerales</taxon>
        <taxon>Glomeraceae</taxon>
        <taxon>Rhizophagus</taxon>
    </lineage>
</organism>
<reference evidence="2 3" key="2">
    <citation type="journal article" date="2018" name="New Phytol.">
        <title>High intraspecific genome diversity in the model arbuscular mycorrhizal symbiont Rhizophagus irregularis.</title>
        <authorList>
            <person name="Chen E.C.H."/>
            <person name="Morin E."/>
            <person name="Beaudet D."/>
            <person name="Noel J."/>
            <person name="Yildirir G."/>
            <person name="Ndikumana S."/>
            <person name="Charron P."/>
            <person name="St-Onge C."/>
            <person name="Giorgi J."/>
            <person name="Kruger M."/>
            <person name="Marton T."/>
            <person name="Ropars J."/>
            <person name="Grigoriev I.V."/>
            <person name="Hainaut M."/>
            <person name="Henrissat B."/>
            <person name="Roux C."/>
            <person name="Martin F."/>
            <person name="Corradi N."/>
        </authorList>
    </citation>
    <scope>NUCLEOTIDE SEQUENCE [LARGE SCALE GENOMIC DNA]</scope>
    <source>
        <strain evidence="2 3">DAOM 197198</strain>
    </source>
</reference>
<protein>
    <submittedName>
        <fullName evidence="2">Uncharacterized protein</fullName>
    </submittedName>
</protein>
<dbReference type="EMBL" id="AUPC02000039">
    <property type="protein sequence ID" value="POG77569.1"/>
    <property type="molecule type" value="Genomic_DNA"/>
</dbReference>
<dbReference type="Proteomes" id="UP000018888">
    <property type="component" value="Unassembled WGS sequence"/>
</dbReference>
<feature type="signal peptide" evidence="1">
    <location>
        <begin position="1"/>
        <end position="20"/>
    </location>
</feature>
<keyword evidence="3" id="KW-1185">Reference proteome</keyword>
<accession>A0A2P4QIV1</accession>
<evidence type="ECO:0000256" key="1">
    <source>
        <dbReference type="SAM" id="SignalP"/>
    </source>
</evidence>
<dbReference type="AlphaFoldDB" id="A0A2P4QIV1"/>
<dbReference type="VEuPathDB" id="FungiDB:RhiirFUN_008605"/>
<keyword evidence="1" id="KW-0732">Signal</keyword>
<proteinExistence type="predicted"/>
<sequence length="167" mass="19294">MINFTQQLFLILKQIIFVSMEQIENSLANLTIKDCDKVTEFLEKCNFENFTVVPVCLKQNAKILLDLVEKMSADEQILIIEWTKHTKHNSCNQGKDVLVKHITVHGGYNLYSSNTIFVFRNSSALADCIDNLPDWAGNDIKNITGDICHAYLIYKRANNYYSRTYEF</sequence>
<reference evidence="2 3" key="1">
    <citation type="journal article" date="2013" name="Proc. Natl. Acad. Sci. U.S.A.">
        <title>Genome of an arbuscular mycorrhizal fungus provides insight into the oldest plant symbiosis.</title>
        <authorList>
            <person name="Tisserant E."/>
            <person name="Malbreil M."/>
            <person name="Kuo A."/>
            <person name="Kohler A."/>
            <person name="Symeonidi A."/>
            <person name="Balestrini R."/>
            <person name="Charron P."/>
            <person name="Duensing N."/>
            <person name="Frei Dit Frey N."/>
            <person name="Gianinazzi-Pearson V."/>
            <person name="Gilbert L.B."/>
            <person name="Handa Y."/>
            <person name="Herr J.R."/>
            <person name="Hijri M."/>
            <person name="Koul R."/>
            <person name="Kawaguchi M."/>
            <person name="Krajinski F."/>
            <person name="Lammers P.J."/>
            <person name="Masclaux F.G."/>
            <person name="Murat C."/>
            <person name="Morin E."/>
            <person name="Ndikumana S."/>
            <person name="Pagni M."/>
            <person name="Petitpierre D."/>
            <person name="Requena N."/>
            <person name="Rosikiewicz P."/>
            <person name="Riley R."/>
            <person name="Saito K."/>
            <person name="San Clemente H."/>
            <person name="Shapiro H."/>
            <person name="van Tuinen D."/>
            <person name="Becard G."/>
            <person name="Bonfante P."/>
            <person name="Paszkowski U."/>
            <person name="Shachar-Hill Y.Y."/>
            <person name="Tuskan G.A."/>
            <person name="Young P.W."/>
            <person name="Sanders I.R."/>
            <person name="Henrissat B."/>
            <person name="Rensing S.A."/>
            <person name="Grigoriev I.V."/>
            <person name="Corradi N."/>
            <person name="Roux C."/>
            <person name="Martin F."/>
        </authorList>
    </citation>
    <scope>NUCLEOTIDE SEQUENCE [LARGE SCALE GENOMIC DNA]</scope>
    <source>
        <strain evidence="2 3">DAOM 197198</strain>
    </source>
</reference>
<comment type="caution">
    <text evidence="2">The sequence shown here is derived from an EMBL/GenBank/DDBJ whole genome shotgun (WGS) entry which is preliminary data.</text>
</comment>
<gene>
    <name evidence="2" type="ORF">GLOIN_2v1545527</name>
</gene>
<evidence type="ECO:0000313" key="3">
    <source>
        <dbReference type="Proteomes" id="UP000018888"/>
    </source>
</evidence>
<feature type="chain" id="PRO_5015119120" evidence="1">
    <location>
        <begin position="21"/>
        <end position="167"/>
    </location>
</feature>